<feature type="compositionally biased region" description="Polar residues" evidence="7">
    <location>
        <begin position="217"/>
        <end position="230"/>
    </location>
</feature>
<feature type="domain" description="FF" evidence="9">
    <location>
        <begin position="480"/>
        <end position="542"/>
    </location>
</feature>
<keyword evidence="2" id="KW-0507">mRNA processing</keyword>
<feature type="region of interest" description="Disordered" evidence="7">
    <location>
        <begin position="680"/>
        <end position="855"/>
    </location>
</feature>
<dbReference type="EMBL" id="JAAAUQ010000277">
    <property type="protein sequence ID" value="KAF9151989.1"/>
    <property type="molecule type" value="Genomic_DNA"/>
</dbReference>
<comment type="caution">
    <text evidence="10">The sequence shown here is derived from an EMBL/GenBank/DDBJ whole genome shotgun (WGS) entry which is preliminary data.</text>
</comment>
<dbReference type="PANTHER" id="PTHR11864">
    <property type="entry name" value="PRE-MRNA-PROCESSING PROTEIN PRP40"/>
    <property type="match status" value="1"/>
</dbReference>
<organism evidence="10 11">
    <name type="scientific">Linnemannia schmuckeri</name>
    <dbReference type="NCBI Taxonomy" id="64567"/>
    <lineage>
        <taxon>Eukaryota</taxon>
        <taxon>Fungi</taxon>
        <taxon>Fungi incertae sedis</taxon>
        <taxon>Mucoromycota</taxon>
        <taxon>Mortierellomycotina</taxon>
        <taxon>Mortierellomycetes</taxon>
        <taxon>Mortierellales</taxon>
        <taxon>Mortierellaceae</taxon>
        <taxon>Linnemannia</taxon>
    </lineage>
</organism>
<dbReference type="PANTHER" id="PTHR11864:SF0">
    <property type="entry name" value="PRP40 PRE-MRNA PROCESSING FACTOR 40 HOMOLOG A (YEAST)"/>
    <property type="match status" value="1"/>
</dbReference>
<gene>
    <name evidence="10" type="ORF">BG015_005927</name>
</gene>
<dbReference type="InterPro" id="IPR001202">
    <property type="entry name" value="WW_dom"/>
</dbReference>
<reference evidence="10" key="1">
    <citation type="journal article" date="2020" name="Fungal Divers.">
        <title>Resolving the Mortierellaceae phylogeny through synthesis of multi-gene phylogenetics and phylogenomics.</title>
        <authorList>
            <person name="Vandepol N."/>
            <person name="Liber J."/>
            <person name="Desiro A."/>
            <person name="Na H."/>
            <person name="Kennedy M."/>
            <person name="Barry K."/>
            <person name="Grigoriev I.V."/>
            <person name="Miller A.N."/>
            <person name="O'Donnell K."/>
            <person name="Stajich J.E."/>
            <person name="Bonito G."/>
        </authorList>
    </citation>
    <scope>NUCLEOTIDE SEQUENCE</scope>
    <source>
        <strain evidence="10">NRRL 6426</strain>
    </source>
</reference>
<evidence type="ECO:0000256" key="2">
    <source>
        <dbReference type="ARBA" id="ARBA00022664"/>
    </source>
</evidence>
<dbReference type="GO" id="GO:0045292">
    <property type="term" value="P:mRNA cis splicing, via spliceosome"/>
    <property type="evidence" value="ECO:0007669"/>
    <property type="project" value="InterPro"/>
</dbReference>
<dbReference type="CDD" id="cd00201">
    <property type="entry name" value="WW"/>
    <property type="match status" value="2"/>
</dbReference>
<dbReference type="Pfam" id="PF01846">
    <property type="entry name" value="FF"/>
    <property type="match status" value="3"/>
</dbReference>
<feature type="coiled-coil region" evidence="6">
    <location>
        <begin position="453"/>
        <end position="480"/>
    </location>
</feature>
<comment type="subcellular location">
    <subcellularLocation>
        <location evidence="1">Nucleus</location>
    </subcellularLocation>
</comment>
<dbReference type="Gene3D" id="2.20.70.10">
    <property type="match status" value="2"/>
</dbReference>
<dbReference type="AlphaFoldDB" id="A0A9P5S135"/>
<dbReference type="InterPro" id="IPR036517">
    <property type="entry name" value="FF_domain_sf"/>
</dbReference>
<sequence>MPESQATPSTTAPPAATATKSLWTEYTHQDGRKYYYHTVTKQTVWQKPDELKTPKELALEACPWKEYSTPEGKKYYHNAKSSETVWTAPEEYKTLFDELAEETKAKEKASAAAAAAAAAATIAASGAAATSTATSAAAASTVAPTTAAVVTPVPVITPMTSLPVRPLTPNSSSIVSIPSPLRHQAIPPASHQHQHQPPSHPVRDLNGPSSFMPLPHQNPSFRQPPFQHQQGARPPRFQQSFVPQESSTTRGSIRESEVTQTPEFATRQEAEEAFKGLLKETGVTSSWTWEQTMRAVVTNPMYRALKTTAERKTAFQEYVDDCRVRERKEEKERQQKQKQDLLDLLKSSDKVTHASRYTTISRLFAEEAPFKAIQDDRLRFSIFDGYVGELIRQEKEEARQRRKSGMSALLSLYQSMSGITLMTRWSQVQEMLQESSEFKNTEVMNGLNKVDQLAVFEDHIKQLEKEYDQNRIRERVLRKRTERKRREGFKELLAELRTSGQLNAKTCWMQIHPLIKGDPRYISILGQPGSTPMELFWDLIEDLDERLYQDRKMIQNLLSSMDYQVQPETTFDEFQVAISKQEKATDILAEDLKLIFEQLLGKAIHHSKEEKRRQEKLARKKAESFRFMLKTLDPAVTIDSTWDDVKVKAESTSEYAALETDEKRKEIFDRYIERLKERVSKTHDSDDEDGSILEDDADLQSRRSGASGTSSVRGGASTSNNNKPHQNSSSNSSSRHFHSNHHNNNNNNNNSSHHGDGLRRSNLSSRDVAVSTPHSVSSSGSKRPHQGEKPSRSGARSAVGSGSEDESESHDYPSKKSKPAVEDGTEATEMETTKDVPMKDANAEGEDTKETSSDN</sequence>
<dbReference type="Pfam" id="PF25432">
    <property type="entry name" value="FF_PRPF40A"/>
    <property type="match status" value="1"/>
</dbReference>
<dbReference type="GO" id="GO:0003723">
    <property type="term" value="F:RNA binding"/>
    <property type="evidence" value="ECO:0007669"/>
    <property type="project" value="TreeGrafter"/>
</dbReference>
<dbReference type="Pfam" id="PF00397">
    <property type="entry name" value="WW"/>
    <property type="match status" value="2"/>
</dbReference>
<dbReference type="SMART" id="SM00456">
    <property type="entry name" value="WW"/>
    <property type="match status" value="2"/>
</dbReference>
<feature type="region of interest" description="Disordered" evidence="7">
    <location>
        <begin position="183"/>
        <end position="267"/>
    </location>
</feature>
<keyword evidence="3" id="KW-0677">Repeat</keyword>
<evidence type="ECO:0000259" key="8">
    <source>
        <dbReference type="PROSITE" id="PS50020"/>
    </source>
</evidence>
<feature type="domain" description="FF" evidence="9">
    <location>
        <begin position="616"/>
        <end position="674"/>
    </location>
</feature>
<feature type="domain" description="WW" evidence="8">
    <location>
        <begin position="63"/>
        <end position="91"/>
    </location>
</feature>
<protein>
    <submittedName>
        <fullName evidence="10">Uncharacterized protein</fullName>
    </submittedName>
</protein>
<dbReference type="GO" id="GO:0005685">
    <property type="term" value="C:U1 snRNP"/>
    <property type="evidence" value="ECO:0007669"/>
    <property type="project" value="TreeGrafter"/>
</dbReference>
<feature type="domain" description="FF" evidence="9">
    <location>
        <begin position="395"/>
        <end position="462"/>
    </location>
</feature>
<evidence type="ECO:0000256" key="4">
    <source>
        <dbReference type="ARBA" id="ARBA00023187"/>
    </source>
</evidence>
<evidence type="ECO:0000256" key="7">
    <source>
        <dbReference type="SAM" id="MobiDB-lite"/>
    </source>
</evidence>
<name>A0A9P5S135_9FUNG</name>
<dbReference type="PROSITE" id="PS51676">
    <property type="entry name" value="FF"/>
    <property type="match status" value="4"/>
</dbReference>
<evidence type="ECO:0000313" key="10">
    <source>
        <dbReference type="EMBL" id="KAF9151989.1"/>
    </source>
</evidence>
<evidence type="ECO:0000259" key="9">
    <source>
        <dbReference type="PROSITE" id="PS51676"/>
    </source>
</evidence>
<feature type="domain" description="WW" evidence="8">
    <location>
        <begin position="17"/>
        <end position="50"/>
    </location>
</feature>
<keyword evidence="11" id="KW-1185">Reference proteome</keyword>
<evidence type="ECO:0000256" key="5">
    <source>
        <dbReference type="ARBA" id="ARBA00023242"/>
    </source>
</evidence>
<feature type="compositionally biased region" description="Low complexity" evidence="7">
    <location>
        <begin position="183"/>
        <end position="197"/>
    </location>
</feature>
<dbReference type="Proteomes" id="UP000748756">
    <property type="component" value="Unassembled WGS sequence"/>
</dbReference>
<feature type="compositionally biased region" description="Low complexity" evidence="7">
    <location>
        <begin position="768"/>
        <end position="781"/>
    </location>
</feature>
<keyword evidence="4" id="KW-0508">mRNA splicing</keyword>
<feature type="compositionally biased region" description="Low complexity" evidence="7">
    <location>
        <begin position="792"/>
        <end position="802"/>
    </location>
</feature>
<dbReference type="FunFam" id="1.10.10.440:FF:000013">
    <property type="entry name" value="pre-mRNA-processing protein 40A isoform X1"/>
    <property type="match status" value="1"/>
</dbReference>
<evidence type="ECO:0000256" key="3">
    <source>
        <dbReference type="ARBA" id="ARBA00022737"/>
    </source>
</evidence>
<proteinExistence type="predicted"/>
<dbReference type="GO" id="GO:0071004">
    <property type="term" value="C:U2-type prespliceosome"/>
    <property type="evidence" value="ECO:0007669"/>
    <property type="project" value="TreeGrafter"/>
</dbReference>
<feature type="compositionally biased region" description="Polar residues" evidence="7">
    <location>
        <begin position="237"/>
        <end position="251"/>
    </location>
</feature>
<dbReference type="Gene3D" id="1.10.10.440">
    <property type="entry name" value="FF domain"/>
    <property type="match status" value="5"/>
</dbReference>
<dbReference type="SUPFAM" id="SSF81698">
    <property type="entry name" value="FF domain"/>
    <property type="match status" value="5"/>
</dbReference>
<feature type="domain" description="FF" evidence="9">
    <location>
        <begin position="267"/>
        <end position="321"/>
    </location>
</feature>
<feature type="compositionally biased region" description="Polar residues" evidence="7">
    <location>
        <begin position="702"/>
        <end position="718"/>
    </location>
</feature>
<dbReference type="InterPro" id="IPR039726">
    <property type="entry name" value="Prp40-like"/>
</dbReference>
<dbReference type="PROSITE" id="PS50020">
    <property type="entry name" value="WW_DOMAIN_2"/>
    <property type="match status" value="2"/>
</dbReference>
<dbReference type="SUPFAM" id="SSF51045">
    <property type="entry name" value="WW domain"/>
    <property type="match status" value="2"/>
</dbReference>
<evidence type="ECO:0000313" key="11">
    <source>
        <dbReference type="Proteomes" id="UP000748756"/>
    </source>
</evidence>
<feature type="region of interest" description="Disordered" evidence="7">
    <location>
        <begin position="159"/>
        <end position="178"/>
    </location>
</feature>
<feature type="compositionally biased region" description="Basic and acidic residues" evidence="7">
    <location>
        <begin position="831"/>
        <end position="855"/>
    </location>
</feature>
<keyword evidence="5" id="KW-0539">Nucleus</keyword>
<feature type="compositionally biased region" description="Low complexity" evidence="7">
    <location>
        <begin position="742"/>
        <end position="752"/>
    </location>
</feature>
<feature type="compositionally biased region" description="Acidic residues" evidence="7">
    <location>
        <begin position="685"/>
        <end position="698"/>
    </location>
</feature>
<dbReference type="InterPro" id="IPR002713">
    <property type="entry name" value="FF_domain"/>
</dbReference>
<evidence type="ECO:0000256" key="6">
    <source>
        <dbReference type="SAM" id="Coils"/>
    </source>
</evidence>
<dbReference type="SMART" id="SM00441">
    <property type="entry name" value="FF"/>
    <property type="match status" value="5"/>
</dbReference>
<evidence type="ECO:0000256" key="1">
    <source>
        <dbReference type="ARBA" id="ARBA00004123"/>
    </source>
</evidence>
<feature type="compositionally biased region" description="Low complexity" evidence="7">
    <location>
        <begin position="719"/>
        <end position="734"/>
    </location>
</feature>
<keyword evidence="6" id="KW-0175">Coiled coil</keyword>
<dbReference type="OrthoDB" id="187617at2759"/>
<accession>A0A9P5S135</accession>
<dbReference type="InterPro" id="IPR036020">
    <property type="entry name" value="WW_dom_sf"/>
</dbReference>